<proteinExistence type="predicted"/>
<name>A0A369QCW2_9SPHN</name>
<evidence type="ECO:0000313" key="4">
    <source>
        <dbReference type="Proteomes" id="UP000253727"/>
    </source>
</evidence>
<gene>
    <name evidence="2" type="ORF">HME9302_00071</name>
    <name evidence="3" type="ORF">HME9302_02627</name>
</gene>
<sequence length="141" mass="15739">MAGKKVALPRDEDLSPAKLREDWARRFGAPSPNISPKLLLLGVSYKLQEQRLGGLSREARSLLRQHAKANSAQTPLSPPRKLTSGTQLVRDWHGTGHTVTVLNKGFEYDGKEWRSLSAIAKAITGTHWNGPRFFGLTEQRR</sequence>
<organism evidence="3 4">
    <name type="scientific">Alteripontixanthobacter maritimus</name>
    <dbReference type="NCBI Taxonomy" id="2161824"/>
    <lineage>
        <taxon>Bacteria</taxon>
        <taxon>Pseudomonadati</taxon>
        <taxon>Pseudomonadota</taxon>
        <taxon>Alphaproteobacteria</taxon>
        <taxon>Sphingomonadales</taxon>
        <taxon>Erythrobacteraceae</taxon>
        <taxon>Alteripontixanthobacter</taxon>
    </lineage>
</organism>
<protein>
    <recommendedName>
        <fullName evidence="5">Bacteriophage-related protein</fullName>
    </recommendedName>
</protein>
<dbReference type="EMBL" id="QBKA01000002">
    <property type="protein sequence ID" value="RDC58895.1"/>
    <property type="molecule type" value="Genomic_DNA"/>
</dbReference>
<keyword evidence="4" id="KW-1185">Reference proteome</keyword>
<dbReference type="EMBL" id="QBKA01000002">
    <property type="protein sequence ID" value="RDC61405.1"/>
    <property type="molecule type" value="Genomic_DNA"/>
</dbReference>
<comment type="caution">
    <text evidence="3">The sequence shown here is derived from an EMBL/GenBank/DDBJ whole genome shotgun (WGS) entry which is preliminary data.</text>
</comment>
<dbReference type="Proteomes" id="UP000253727">
    <property type="component" value="Unassembled WGS sequence"/>
</dbReference>
<reference evidence="3 4" key="1">
    <citation type="submission" date="2018-04" db="EMBL/GenBank/DDBJ databases">
        <title>Altererythrobacter sp. HME9302 genome sequencing and assembly.</title>
        <authorList>
            <person name="Kang H."/>
            <person name="Kim H."/>
            <person name="Joh K."/>
        </authorList>
    </citation>
    <scope>NUCLEOTIDE SEQUENCE [LARGE SCALE GENOMIC DNA]</scope>
    <source>
        <strain evidence="3 4">HME9302</strain>
    </source>
</reference>
<accession>A0A369QCW2</accession>
<evidence type="ECO:0008006" key="5">
    <source>
        <dbReference type="Google" id="ProtNLM"/>
    </source>
</evidence>
<dbReference type="Pfam" id="PF11149">
    <property type="entry name" value="DUF2924"/>
    <property type="match status" value="1"/>
</dbReference>
<dbReference type="AlphaFoldDB" id="A0A369QCW2"/>
<evidence type="ECO:0000313" key="3">
    <source>
        <dbReference type="EMBL" id="RDC61405.1"/>
    </source>
</evidence>
<dbReference type="OrthoDB" id="284135at2"/>
<dbReference type="RefSeq" id="WP_115365347.1">
    <property type="nucleotide sequence ID" value="NZ_QBKA01000002.1"/>
</dbReference>
<evidence type="ECO:0000313" key="2">
    <source>
        <dbReference type="EMBL" id="RDC58895.1"/>
    </source>
</evidence>
<evidence type="ECO:0000256" key="1">
    <source>
        <dbReference type="SAM" id="MobiDB-lite"/>
    </source>
</evidence>
<feature type="region of interest" description="Disordered" evidence="1">
    <location>
        <begin position="65"/>
        <end position="87"/>
    </location>
</feature>
<dbReference type="InterPro" id="IPR021322">
    <property type="entry name" value="DUF2924"/>
</dbReference>